<dbReference type="PROSITE" id="PS00028">
    <property type="entry name" value="ZINC_FINGER_C2H2_1"/>
    <property type="match status" value="3"/>
</dbReference>
<dbReference type="GO" id="GO:0005634">
    <property type="term" value="C:nucleus"/>
    <property type="evidence" value="ECO:0007669"/>
    <property type="project" value="UniProtKB-SubCell"/>
</dbReference>
<feature type="compositionally biased region" description="Low complexity" evidence="8">
    <location>
        <begin position="45"/>
        <end position="80"/>
    </location>
</feature>
<evidence type="ECO:0000256" key="7">
    <source>
        <dbReference type="PROSITE-ProRule" id="PRU00042"/>
    </source>
</evidence>
<keyword evidence="6" id="KW-0539">Nucleus</keyword>
<evidence type="ECO:0000313" key="11">
    <source>
        <dbReference type="Proteomes" id="UP000218209"/>
    </source>
</evidence>
<feature type="compositionally biased region" description="Basic residues" evidence="8">
    <location>
        <begin position="499"/>
        <end position="509"/>
    </location>
</feature>
<evidence type="ECO:0000256" key="2">
    <source>
        <dbReference type="ARBA" id="ARBA00022723"/>
    </source>
</evidence>
<evidence type="ECO:0000256" key="6">
    <source>
        <dbReference type="ARBA" id="ARBA00023242"/>
    </source>
</evidence>
<feature type="compositionally biased region" description="Gly residues" evidence="8">
    <location>
        <begin position="1"/>
        <end position="14"/>
    </location>
</feature>
<keyword evidence="11" id="KW-1185">Reference proteome</keyword>
<evidence type="ECO:0000256" key="3">
    <source>
        <dbReference type="ARBA" id="ARBA00022737"/>
    </source>
</evidence>
<feature type="region of interest" description="Disordered" evidence="8">
    <location>
        <begin position="499"/>
        <end position="522"/>
    </location>
</feature>
<dbReference type="InterPro" id="IPR050527">
    <property type="entry name" value="Snail/Krueppel_Znf"/>
</dbReference>
<name>A0A1X6P7I6_PORUM</name>
<proteinExistence type="predicted"/>
<keyword evidence="4 7" id="KW-0863">Zinc-finger</keyword>
<dbReference type="Proteomes" id="UP000218209">
    <property type="component" value="Unassembled WGS sequence"/>
</dbReference>
<dbReference type="PANTHER" id="PTHR24388:SF54">
    <property type="entry name" value="PROTEIN ESCARGOT"/>
    <property type="match status" value="1"/>
</dbReference>
<dbReference type="SUPFAM" id="SSF57667">
    <property type="entry name" value="beta-beta-alpha zinc fingers"/>
    <property type="match status" value="1"/>
</dbReference>
<evidence type="ECO:0000256" key="5">
    <source>
        <dbReference type="ARBA" id="ARBA00022833"/>
    </source>
</evidence>
<feature type="domain" description="C2H2-type" evidence="9">
    <location>
        <begin position="423"/>
        <end position="451"/>
    </location>
</feature>
<dbReference type="PANTHER" id="PTHR24388">
    <property type="entry name" value="ZINC FINGER PROTEIN"/>
    <property type="match status" value="1"/>
</dbReference>
<organism evidence="10 11">
    <name type="scientific">Porphyra umbilicalis</name>
    <name type="common">Purple laver</name>
    <name type="synonym">Red alga</name>
    <dbReference type="NCBI Taxonomy" id="2786"/>
    <lineage>
        <taxon>Eukaryota</taxon>
        <taxon>Rhodophyta</taxon>
        <taxon>Bangiophyceae</taxon>
        <taxon>Bangiales</taxon>
        <taxon>Bangiaceae</taxon>
        <taxon>Porphyra</taxon>
    </lineage>
</organism>
<evidence type="ECO:0000313" key="10">
    <source>
        <dbReference type="EMBL" id="OSX76818.1"/>
    </source>
</evidence>
<dbReference type="PROSITE" id="PS50157">
    <property type="entry name" value="ZINC_FINGER_C2H2_2"/>
    <property type="match status" value="2"/>
</dbReference>
<dbReference type="GO" id="GO:0000978">
    <property type="term" value="F:RNA polymerase II cis-regulatory region sequence-specific DNA binding"/>
    <property type="evidence" value="ECO:0007669"/>
    <property type="project" value="TreeGrafter"/>
</dbReference>
<dbReference type="GO" id="GO:0008270">
    <property type="term" value="F:zinc ion binding"/>
    <property type="evidence" value="ECO:0007669"/>
    <property type="project" value="UniProtKB-KW"/>
</dbReference>
<reference evidence="10 11" key="1">
    <citation type="submission" date="2017-03" db="EMBL/GenBank/DDBJ databases">
        <title>WGS assembly of Porphyra umbilicalis.</title>
        <authorList>
            <person name="Brawley S.H."/>
            <person name="Blouin N.A."/>
            <person name="Ficko-Blean E."/>
            <person name="Wheeler G.L."/>
            <person name="Lohr M."/>
            <person name="Goodson H.V."/>
            <person name="Jenkins J.W."/>
            <person name="Blaby-Haas C.E."/>
            <person name="Helliwell K.E."/>
            <person name="Chan C."/>
            <person name="Marriage T."/>
            <person name="Bhattacharya D."/>
            <person name="Klein A.S."/>
            <person name="Badis Y."/>
            <person name="Brodie J."/>
            <person name="Cao Y."/>
            <person name="Collen J."/>
            <person name="Dittami S.M."/>
            <person name="Gachon C.M."/>
            <person name="Green B.R."/>
            <person name="Karpowicz S."/>
            <person name="Kim J.W."/>
            <person name="Kudahl U."/>
            <person name="Lin S."/>
            <person name="Michel G."/>
            <person name="Mittag M."/>
            <person name="Olson B.J."/>
            <person name="Pangilinan J."/>
            <person name="Peng Y."/>
            <person name="Qiu H."/>
            <person name="Shu S."/>
            <person name="Singer J.T."/>
            <person name="Smith A.G."/>
            <person name="Sprecher B.N."/>
            <person name="Wagner V."/>
            <person name="Wang W."/>
            <person name="Wang Z.-Y."/>
            <person name="Yan J."/>
            <person name="Yarish C."/>
            <person name="Zoeuner-Riek S."/>
            <person name="Zhuang Y."/>
            <person name="Zou Y."/>
            <person name="Lindquist E.A."/>
            <person name="Grimwood J."/>
            <person name="Barry K."/>
            <person name="Rokhsar D.S."/>
            <person name="Schmutz J."/>
            <person name="Stiller J.W."/>
            <person name="Grossman A.R."/>
            <person name="Prochnik S.E."/>
        </authorList>
    </citation>
    <scope>NUCLEOTIDE SEQUENCE [LARGE SCALE GENOMIC DNA]</scope>
    <source>
        <strain evidence="10">4086291</strain>
    </source>
</reference>
<keyword evidence="2" id="KW-0479">Metal-binding</keyword>
<dbReference type="AlphaFoldDB" id="A0A1X6P7I6"/>
<keyword evidence="3" id="KW-0677">Repeat</keyword>
<dbReference type="Gene3D" id="3.30.160.60">
    <property type="entry name" value="Classic Zinc Finger"/>
    <property type="match status" value="1"/>
</dbReference>
<evidence type="ECO:0000256" key="8">
    <source>
        <dbReference type="SAM" id="MobiDB-lite"/>
    </source>
</evidence>
<dbReference type="GO" id="GO:0000981">
    <property type="term" value="F:DNA-binding transcription factor activity, RNA polymerase II-specific"/>
    <property type="evidence" value="ECO:0007669"/>
    <property type="project" value="TreeGrafter"/>
</dbReference>
<dbReference type="OrthoDB" id="6077919at2759"/>
<feature type="domain" description="C2H2-type" evidence="9">
    <location>
        <begin position="394"/>
        <end position="422"/>
    </location>
</feature>
<dbReference type="InterPro" id="IPR036236">
    <property type="entry name" value="Znf_C2H2_sf"/>
</dbReference>
<feature type="compositionally biased region" description="Low complexity" evidence="8">
    <location>
        <begin position="123"/>
        <end position="143"/>
    </location>
</feature>
<dbReference type="SMART" id="SM00355">
    <property type="entry name" value="ZnF_C2H2"/>
    <property type="match status" value="4"/>
</dbReference>
<gene>
    <name evidence="10" type="ORF">BU14_0172s0001</name>
</gene>
<evidence type="ECO:0000256" key="4">
    <source>
        <dbReference type="ARBA" id="ARBA00022771"/>
    </source>
</evidence>
<dbReference type="EMBL" id="KV918854">
    <property type="protein sequence ID" value="OSX76818.1"/>
    <property type="molecule type" value="Genomic_DNA"/>
</dbReference>
<feature type="region of interest" description="Disordered" evidence="8">
    <location>
        <begin position="1"/>
        <end position="155"/>
    </location>
</feature>
<accession>A0A1X6P7I6</accession>
<dbReference type="InterPro" id="IPR013087">
    <property type="entry name" value="Znf_C2H2_type"/>
</dbReference>
<sequence>MDAAGAAGGSGGGSHRSNHRRCGPNDGDDNTWDGEQRPITAHESTPPATTAATPAAATADTLFTPPAACAPGRPAPSRAAHVGGGDDGSTTPLPHLGRAVAVESDGGAGPPATPLAPPSGKWPRPSAAAAALGAPPATPPEAADGGGAPPSRRRPLPSVWDIFGVAAALGIPHWPPASSDPPPAALRRTQFWDVGVAFDGGGAPPPRRSPLPSVWDVFGVAAALGIPHWPPASSDPPPAALRRTQFWDVGVAFDGGGAPPPRRSPLPSVWDAFGVAAASAIPHWPPASGDPPPAALMPAQFRDVGVGFDAAAVTGHRGRGATRLAPPVAVDATPIGATRMERRAIKRVFAAHEAEQRGERADGDAPPAFARQCTAVAAGQRPAKASRQPNHQPKTCKECGDVLSNRHTLAQHVFKKHGGAGKHLCHLCGKRYVRTQDWSVHMKIVHHLERPHRCSWCADKEVTFGTAGELRRHINESHDEAKRCDLCGIQWDTVVGLRSHRGHKHKGHHGVGSGKPPESREQ</sequence>
<evidence type="ECO:0000259" key="9">
    <source>
        <dbReference type="PROSITE" id="PS50157"/>
    </source>
</evidence>
<comment type="subcellular location">
    <subcellularLocation>
        <location evidence="1">Nucleus</location>
    </subcellularLocation>
</comment>
<keyword evidence="5" id="KW-0862">Zinc</keyword>
<evidence type="ECO:0000256" key="1">
    <source>
        <dbReference type="ARBA" id="ARBA00004123"/>
    </source>
</evidence>
<protein>
    <recommendedName>
        <fullName evidence="9">C2H2-type domain-containing protein</fullName>
    </recommendedName>
</protein>